<comment type="caution">
    <text evidence="2">The sequence shown here is derived from an EMBL/GenBank/DDBJ whole genome shotgun (WGS) entry which is preliminary data.</text>
</comment>
<dbReference type="AlphaFoldDB" id="A0A5C5X126"/>
<reference evidence="2 3" key="1">
    <citation type="submission" date="2019-02" db="EMBL/GenBank/DDBJ databases">
        <title>Deep-cultivation of Planctomycetes and their phenomic and genomic characterization uncovers novel biology.</title>
        <authorList>
            <person name="Wiegand S."/>
            <person name="Jogler M."/>
            <person name="Boedeker C."/>
            <person name="Pinto D."/>
            <person name="Vollmers J."/>
            <person name="Rivas-Marin E."/>
            <person name="Kohn T."/>
            <person name="Peeters S.H."/>
            <person name="Heuer A."/>
            <person name="Rast P."/>
            <person name="Oberbeckmann S."/>
            <person name="Bunk B."/>
            <person name="Jeske O."/>
            <person name="Meyerdierks A."/>
            <person name="Storesund J.E."/>
            <person name="Kallscheuer N."/>
            <person name="Luecker S."/>
            <person name="Lage O.M."/>
            <person name="Pohl T."/>
            <person name="Merkel B.J."/>
            <person name="Hornburger P."/>
            <person name="Mueller R.-W."/>
            <person name="Bruemmer F."/>
            <person name="Labrenz M."/>
            <person name="Spormann A.M."/>
            <person name="Op Den Camp H."/>
            <person name="Overmann J."/>
            <person name="Amann R."/>
            <person name="Jetten M.S.M."/>
            <person name="Mascher T."/>
            <person name="Medema M.H."/>
            <person name="Devos D.P."/>
            <person name="Kaster A.-K."/>
            <person name="Ovreas L."/>
            <person name="Rohde M."/>
            <person name="Galperin M.Y."/>
            <person name="Jogler C."/>
        </authorList>
    </citation>
    <scope>NUCLEOTIDE SEQUENCE [LARGE SCALE GENOMIC DNA]</scope>
    <source>
        <strain evidence="2 3">KOR42</strain>
    </source>
</reference>
<organism evidence="2 3">
    <name type="scientific">Thalassoglobus neptunius</name>
    <dbReference type="NCBI Taxonomy" id="1938619"/>
    <lineage>
        <taxon>Bacteria</taxon>
        <taxon>Pseudomonadati</taxon>
        <taxon>Planctomycetota</taxon>
        <taxon>Planctomycetia</taxon>
        <taxon>Planctomycetales</taxon>
        <taxon>Planctomycetaceae</taxon>
        <taxon>Thalassoglobus</taxon>
    </lineage>
</organism>
<feature type="domain" description="Acetyl xylan esterase" evidence="1">
    <location>
        <begin position="130"/>
        <end position="289"/>
    </location>
</feature>
<sequence>MIRVPPFIRIESEKMKFSRRRFAQTLFLPTTSWLFSSGILPGAVGRVAFGEDEKRPALNRYPRMVHNFFVDQVRQVTHRNRRLKEAIKSPEDAQRYVESVRAKIRESFGPEPERTPLNAQVTGVLERDGYRVEKIIFESRPNFPVTANLYLPTNVTGKIPGVVGTCGHSSNGKAAEAYQSFSQGLARLGIACLIYDPIGQGERSQYVDESLKSSVRLGVGQHLHAGNQQFLVGEFLGSWRAWDGIRALDYLLSREEIDSERVGVTGNSGGGTMTTWLCGVESRWTMAAPSCFVTSFLNNLENELPADTEQCPPKALALGLDHEDFLVAMAPKPVTILAKERDYFDVRGAEAAAERLKKIYSQLGAGENIRLFVGPTEHGFSEENRLTMYQSFSKACGLGDVEQEPELIIEKDEDLWCTPRGQASLLDGAKTIADFTRERSEQLKASRPKLKQKELAERVRAVLRLPLPEKEVPDYQIYRNLGSRGYPLPHATAYSVNTEPGVSAIVYRLSDSRWYSRPPKSNDTAVLYVSHLSSDAELRTEPLIRELIEKSPEDSFYTCDVRGIGESMPDTCGPNSFHSNYGSDYFYAIHSLMLDRPYLGQKTLDVLRVVDWLNSFGHEDVHLVGNGWGALPVLFAAVLNPSIKKVTLKNLIESYSSIAEEEHYDLPLAQILPNVLQHFDLPDCLSALDDRELVIIKDDSVS</sequence>
<evidence type="ECO:0000313" key="2">
    <source>
        <dbReference type="EMBL" id="TWT55853.1"/>
    </source>
</evidence>
<gene>
    <name evidence="2" type="ORF">KOR42_26640</name>
</gene>
<dbReference type="Pfam" id="PF05448">
    <property type="entry name" value="AXE1"/>
    <property type="match status" value="1"/>
</dbReference>
<name>A0A5C5X126_9PLAN</name>
<dbReference type="InterPro" id="IPR029058">
    <property type="entry name" value="AB_hydrolase_fold"/>
</dbReference>
<dbReference type="EMBL" id="SIHI01000002">
    <property type="protein sequence ID" value="TWT55853.1"/>
    <property type="molecule type" value="Genomic_DNA"/>
</dbReference>
<accession>A0A5C5X126</accession>
<dbReference type="InterPro" id="IPR008391">
    <property type="entry name" value="AXE1_dom"/>
</dbReference>
<dbReference type="PANTHER" id="PTHR22946">
    <property type="entry name" value="DIENELACTONE HYDROLASE DOMAIN-CONTAINING PROTEIN-RELATED"/>
    <property type="match status" value="1"/>
</dbReference>
<keyword evidence="3" id="KW-1185">Reference proteome</keyword>
<dbReference type="Proteomes" id="UP000317243">
    <property type="component" value="Unassembled WGS sequence"/>
</dbReference>
<protein>
    <submittedName>
        <fullName evidence="2">Alpha/beta hydrolase family protein</fullName>
    </submittedName>
</protein>
<dbReference type="Gene3D" id="3.40.50.1820">
    <property type="entry name" value="alpha/beta hydrolase"/>
    <property type="match status" value="2"/>
</dbReference>
<evidence type="ECO:0000259" key="1">
    <source>
        <dbReference type="Pfam" id="PF05448"/>
    </source>
</evidence>
<dbReference type="GO" id="GO:0016787">
    <property type="term" value="F:hydrolase activity"/>
    <property type="evidence" value="ECO:0007669"/>
    <property type="project" value="UniProtKB-KW"/>
</dbReference>
<evidence type="ECO:0000313" key="3">
    <source>
        <dbReference type="Proteomes" id="UP000317243"/>
    </source>
</evidence>
<dbReference type="InterPro" id="IPR050261">
    <property type="entry name" value="FrsA_esterase"/>
</dbReference>
<dbReference type="SUPFAM" id="SSF53474">
    <property type="entry name" value="alpha/beta-Hydrolases"/>
    <property type="match status" value="2"/>
</dbReference>
<keyword evidence="2" id="KW-0378">Hydrolase</keyword>
<dbReference type="PANTHER" id="PTHR22946:SF8">
    <property type="entry name" value="ACETYL XYLAN ESTERASE DOMAIN-CONTAINING PROTEIN"/>
    <property type="match status" value="1"/>
</dbReference>
<proteinExistence type="predicted"/>